<dbReference type="Pfam" id="PF00072">
    <property type="entry name" value="Response_reg"/>
    <property type="match status" value="2"/>
</dbReference>
<dbReference type="SMART" id="SM00086">
    <property type="entry name" value="PAC"/>
    <property type="match status" value="3"/>
</dbReference>
<dbReference type="InterPro" id="IPR008207">
    <property type="entry name" value="Sig_transdc_His_kin_Hpt_dom"/>
</dbReference>
<dbReference type="InterPro" id="IPR004358">
    <property type="entry name" value="Sig_transdc_His_kin-like_C"/>
</dbReference>
<feature type="transmembrane region" description="Helical" evidence="14">
    <location>
        <begin position="351"/>
        <end position="371"/>
    </location>
</feature>
<protein>
    <recommendedName>
        <fullName evidence="3">histidine kinase</fullName>
        <ecNumber evidence="3">2.7.13.3</ecNumber>
    </recommendedName>
</protein>
<feature type="domain" description="Response regulatory" evidence="16">
    <location>
        <begin position="955"/>
        <end position="1076"/>
    </location>
</feature>
<dbReference type="InterPro" id="IPR003660">
    <property type="entry name" value="HAMP_dom"/>
</dbReference>
<dbReference type="SMART" id="SM00448">
    <property type="entry name" value="REC"/>
    <property type="match status" value="2"/>
</dbReference>
<dbReference type="FunFam" id="1.10.287.130:FF:000002">
    <property type="entry name" value="Two-component osmosensing histidine kinase"/>
    <property type="match status" value="1"/>
</dbReference>
<evidence type="ECO:0000259" key="16">
    <source>
        <dbReference type="PROSITE" id="PS50110"/>
    </source>
</evidence>
<evidence type="ECO:0000256" key="3">
    <source>
        <dbReference type="ARBA" id="ARBA00012438"/>
    </source>
</evidence>
<dbReference type="EMBL" id="UOFZ01000010">
    <property type="protein sequence ID" value="VAX12054.1"/>
    <property type="molecule type" value="Genomic_DNA"/>
</dbReference>
<dbReference type="CDD" id="cd17546">
    <property type="entry name" value="REC_hyHK_CKI1_RcsC-like"/>
    <property type="match status" value="2"/>
</dbReference>
<dbReference type="PROSITE" id="PS50112">
    <property type="entry name" value="PAS"/>
    <property type="match status" value="2"/>
</dbReference>
<dbReference type="Gene3D" id="3.40.50.2300">
    <property type="match status" value="2"/>
</dbReference>
<dbReference type="SUPFAM" id="SSF52172">
    <property type="entry name" value="CheY-like"/>
    <property type="match status" value="2"/>
</dbReference>
<dbReference type="InterPro" id="IPR001789">
    <property type="entry name" value="Sig_transdc_resp-reg_receiver"/>
</dbReference>
<keyword evidence="7 14" id="KW-0812">Transmembrane</keyword>
<dbReference type="PROSITE" id="PS50113">
    <property type="entry name" value="PAC"/>
    <property type="match status" value="2"/>
</dbReference>
<comment type="catalytic activity">
    <reaction evidence="1">
        <text>ATP + protein L-histidine = ADP + protein N-phospho-L-histidine.</text>
        <dbReference type="EC" id="2.7.13.3"/>
    </reaction>
</comment>
<evidence type="ECO:0000256" key="13">
    <source>
        <dbReference type="ARBA" id="ARBA00023136"/>
    </source>
</evidence>
<keyword evidence="13 14" id="KW-0472">Membrane</keyword>
<feature type="domain" description="PAS" evidence="17">
    <location>
        <begin position="453"/>
        <end position="484"/>
    </location>
</feature>
<evidence type="ECO:0000259" key="20">
    <source>
        <dbReference type="PROSITE" id="PS50894"/>
    </source>
</evidence>
<dbReference type="SUPFAM" id="SSF47226">
    <property type="entry name" value="Histidine-containing phosphotransfer domain, HPT domain"/>
    <property type="match status" value="1"/>
</dbReference>
<keyword evidence="8" id="KW-0547">Nucleotide-binding</keyword>
<reference evidence="21" key="1">
    <citation type="submission" date="2018-06" db="EMBL/GenBank/DDBJ databases">
        <authorList>
            <person name="Zhirakovskaya E."/>
        </authorList>
    </citation>
    <scope>NUCLEOTIDE SEQUENCE</scope>
</reference>
<dbReference type="InterPro" id="IPR033479">
    <property type="entry name" value="dCache_1"/>
</dbReference>
<dbReference type="Pfam" id="PF01627">
    <property type="entry name" value="Hpt"/>
    <property type="match status" value="1"/>
</dbReference>
<evidence type="ECO:0000256" key="12">
    <source>
        <dbReference type="ARBA" id="ARBA00023012"/>
    </source>
</evidence>
<evidence type="ECO:0000256" key="6">
    <source>
        <dbReference type="ARBA" id="ARBA00022679"/>
    </source>
</evidence>
<keyword evidence="6" id="KW-0808">Transferase</keyword>
<dbReference type="Gene3D" id="3.30.450.20">
    <property type="entry name" value="PAS domain"/>
    <property type="match status" value="2"/>
</dbReference>
<evidence type="ECO:0000256" key="14">
    <source>
        <dbReference type="SAM" id="Phobius"/>
    </source>
</evidence>
<feature type="domain" description="HAMP" evidence="19">
    <location>
        <begin position="372"/>
        <end position="424"/>
    </location>
</feature>
<dbReference type="InterPro" id="IPR005467">
    <property type="entry name" value="His_kinase_dom"/>
</dbReference>
<dbReference type="InterPro" id="IPR000014">
    <property type="entry name" value="PAS"/>
</dbReference>
<dbReference type="GO" id="GO:0000155">
    <property type="term" value="F:phosphorelay sensor kinase activity"/>
    <property type="evidence" value="ECO:0007669"/>
    <property type="project" value="InterPro"/>
</dbReference>
<dbReference type="Pfam" id="PF00512">
    <property type="entry name" value="HisKA"/>
    <property type="match status" value="1"/>
</dbReference>
<dbReference type="PRINTS" id="PR00344">
    <property type="entry name" value="BCTRLSENSOR"/>
</dbReference>
<dbReference type="Pfam" id="PF08447">
    <property type="entry name" value="PAS_3"/>
    <property type="match status" value="1"/>
</dbReference>
<keyword evidence="10" id="KW-0067">ATP-binding</keyword>
<comment type="subcellular location">
    <subcellularLocation>
        <location evidence="2">Cell membrane</location>
        <topology evidence="2">Multi-pass membrane protein</topology>
    </subcellularLocation>
</comment>
<dbReference type="InterPro" id="IPR001610">
    <property type="entry name" value="PAC"/>
</dbReference>
<dbReference type="SUPFAM" id="SSF55874">
    <property type="entry name" value="ATPase domain of HSP90 chaperone/DNA topoisomerase II/histidine kinase"/>
    <property type="match status" value="1"/>
</dbReference>
<accession>A0A3B1BJT5</accession>
<feature type="domain" description="HPt" evidence="20">
    <location>
        <begin position="1276"/>
        <end position="1373"/>
    </location>
</feature>
<dbReference type="Gene3D" id="1.10.287.130">
    <property type="match status" value="1"/>
</dbReference>
<dbReference type="CDD" id="cd06225">
    <property type="entry name" value="HAMP"/>
    <property type="match status" value="1"/>
</dbReference>
<evidence type="ECO:0000259" key="17">
    <source>
        <dbReference type="PROSITE" id="PS50112"/>
    </source>
</evidence>
<dbReference type="SMART" id="SM00073">
    <property type="entry name" value="HPT"/>
    <property type="match status" value="1"/>
</dbReference>
<dbReference type="EC" id="2.7.13.3" evidence="3"/>
<dbReference type="Gene3D" id="3.30.565.10">
    <property type="entry name" value="Histidine kinase-like ATPase, C-terminal domain"/>
    <property type="match status" value="1"/>
</dbReference>
<dbReference type="NCBIfam" id="TIGR00229">
    <property type="entry name" value="sensory_box"/>
    <property type="match status" value="2"/>
</dbReference>
<dbReference type="PROSITE" id="PS50109">
    <property type="entry name" value="HIS_KIN"/>
    <property type="match status" value="1"/>
</dbReference>
<evidence type="ECO:0000256" key="4">
    <source>
        <dbReference type="ARBA" id="ARBA00022475"/>
    </source>
</evidence>
<dbReference type="InterPro" id="IPR000700">
    <property type="entry name" value="PAS-assoc_C"/>
</dbReference>
<evidence type="ECO:0000259" key="19">
    <source>
        <dbReference type="PROSITE" id="PS50885"/>
    </source>
</evidence>
<dbReference type="Pfam" id="PF13426">
    <property type="entry name" value="PAS_9"/>
    <property type="match status" value="1"/>
</dbReference>
<evidence type="ECO:0000256" key="2">
    <source>
        <dbReference type="ARBA" id="ARBA00004651"/>
    </source>
</evidence>
<dbReference type="PROSITE" id="PS50885">
    <property type="entry name" value="HAMP"/>
    <property type="match status" value="1"/>
</dbReference>
<organism evidence="21">
    <name type="scientific">hydrothermal vent metagenome</name>
    <dbReference type="NCBI Taxonomy" id="652676"/>
    <lineage>
        <taxon>unclassified sequences</taxon>
        <taxon>metagenomes</taxon>
        <taxon>ecological metagenomes</taxon>
    </lineage>
</organism>
<evidence type="ECO:0000256" key="7">
    <source>
        <dbReference type="ARBA" id="ARBA00022692"/>
    </source>
</evidence>
<keyword evidence="11 14" id="KW-1133">Transmembrane helix</keyword>
<dbReference type="Pfam" id="PF00672">
    <property type="entry name" value="HAMP"/>
    <property type="match status" value="1"/>
</dbReference>
<dbReference type="CDD" id="cd00082">
    <property type="entry name" value="HisKA"/>
    <property type="match status" value="1"/>
</dbReference>
<dbReference type="SUPFAM" id="SSF55785">
    <property type="entry name" value="PYP-like sensor domain (PAS domain)"/>
    <property type="match status" value="2"/>
</dbReference>
<dbReference type="SUPFAM" id="SSF47384">
    <property type="entry name" value="Homodimeric domain of signal transducing histidine kinase"/>
    <property type="match status" value="1"/>
</dbReference>
<evidence type="ECO:0000256" key="1">
    <source>
        <dbReference type="ARBA" id="ARBA00000085"/>
    </source>
</evidence>
<evidence type="ECO:0000256" key="8">
    <source>
        <dbReference type="ARBA" id="ARBA00022741"/>
    </source>
</evidence>
<dbReference type="PROSITE" id="PS50110">
    <property type="entry name" value="RESPONSE_REGULATORY"/>
    <property type="match status" value="2"/>
</dbReference>
<keyword evidence="12" id="KW-0902">Two-component regulatory system</keyword>
<feature type="domain" description="PAS" evidence="17">
    <location>
        <begin position="564"/>
        <end position="637"/>
    </location>
</feature>
<dbReference type="Gene3D" id="6.10.340.10">
    <property type="match status" value="1"/>
</dbReference>
<feature type="transmembrane region" description="Helical" evidence="14">
    <location>
        <begin position="32"/>
        <end position="52"/>
    </location>
</feature>
<feature type="domain" description="PAC" evidence="18">
    <location>
        <begin position="509"/>
        <end position="563"/>
    </location>
</feature>
<dbReference type="InterPro" id="IPR036097">
    <property type="entry name" value="HisK_dim/P_sf"/>
</dbReference>
<dbReference type="Pfam" id="PF02518">
    <property type="entry name" value="HATPase_c"/>
    <property type="match status" value="1"/>
</dbReference>
<gene>
    <name evidence="21" type="ORF">MNBD_GAMMA24-277</name>
</gene>
<evidence type="ECO:0000256" key="10">
    <source>
        <dbReference type="ARBA" id="ARBA00022840"/>
    </source>
</evidence>
<feature type="domain" description="PAC" evidence="18">
    <location>
        <begin position="641"/>
        <end position="694"/>
    </location>
</feature>
<dbReference type="SMART" id="SM00091">
    <property type="entry name" value="PAS"/>
    <property type="match status" value="2"/>
</dbReference>
<dbReference type="GO" id="GO:0005524">
    <property type="term" value="F:ATP binding"/>
    <property type="evidence" value="ECO:0007669"/>
    <property type="project" value="UniProtKB-KW"/>
</dbReference>
<dbReference type="CDD" id="cd16922">
    <property type="entry name" value="HATPase_EvgS-ArcB-TorS-like"/>
    <property type="match status" value="1"/>
</dbReference>
<evidence type="ECO:0000256" key="5">
    <source>
        <dbReference type="ARBA" id="ARBA00022553"/>
    </source>
</evidence>
<evidence type="ECO:0000259" key="18">
    <source>
        <dbReference type="PROSITE" id="PS50113"/>
    </source>
</evidence>
<dbReference type="Gene3D" id="1.20.120.160">
    <property type="entry name" value="HPT domain"/>
    <property type="match status" value="1"/>
</dbReference>
<keyword evidence="5" id="KW-0597">Phosphoprotein</keyword>
<dbReference type="Pfam" id="PF02743">
    <property type="entry name" value="dCache_1"/>
    <property type="match status" value="1"/>
</dbReference>
<dbReference type="CDD" id="cd00088">
    <property type="entry name" value="HPT"/>
    <property type="match status" value="1"/>
</dbReference>
<dbReference type="FunFam" id="3.30.565.10:FF:000010">
    <property type="entry name" value="Sensor histidine kinase RcsC"/>
    <property type="match status" value="1"/>
</dbReference>
<dbReference type="SUPFAM" id="SSF158472">
    <property type="entry name" value="HAMP domain-like"/>
    <property type="match status" value="1"/>
</dbReference>
<evidence type="ECO:0000256" key="11">
    <source>
        <dbReference type="ARBA" id="ARBA00022989"/>
    </source>
</evidence>
<proteinExistence type="predicted"/>
<evidence type="ECO:0000256" key="9">
    <source>
        <dbReference type="ARBA" id="ARBA00022777"/>
    </source>
</evidence>
<sequence>MKDKQPDAQYQFGQHMQELARRIFHAGLTRSLLFWFLLLAMLPLTVVSWIAYQQSQERLYADAVQALDQRTALQSRFIENWFRSRFLDLKLQAENRSKVHFLQQLVQGLQVSGKSPPDFVGSYRWTRIVEANQDELANLLRTYDYYHDVLLIDRQGYILFSLMEKPKQGANLFTGPDKDSRFAHTVQKSFESGQTLFSDLQKAGSSQNIVAGFLTTPLRDDSGNRIGVFAVQIDLDKINDLLSDRTGRTSTEVSYLVGEDRLLRSTINNQATSRVLETRISITQANHWRERPGLQETRDNQSEKAFVYPGPSGPNVLGIQRTVTLGNIDWTLIAEIDESQVFAPAAQLGRLIVLLLLLTFIIVLFSALALASKLVQPLRQMLEVSQQMAEGYFSHKVIVKGKNEIGQLAEAFNQMLVSRQQYEAALEASTQRSQHALDDLAEQKFALDQHAIVATTDVKGTIIFVNKKFTAISGYSNDELIGQNHRLLNSGYHSTEFFRDMYHTIANGKVWHGEICNKAKDGHHYWVATTIVPFLGVNGKPKTYIAIRADISERKRTEMELEENRARLELVISNTGVGIWDWNVHTGIVEFNERWAEIAGYTLEELAPVSIDTWMRLAHPDDLQESGVLLEQHFNGESTGYTCEMRMRHKQGHWVWVLDTGRVVDRDKEGKPLRMIGTHLDVTERKRAEEALVEARDAAEEAAQHKSEFLANMSHEIRTPMNGVIGMTGLLLDTRLSPQQRTYAEASMNSAEALLVLINDILDFSKIEAGKLELEKVPFDLLVLVEDVAELMTLKCQGKDLELLLRYKPDTPRFVIGDPGRVRQIMLNLLSNAIKFTEQGHVSLTVETDKRSNGIRPIRISIEDTGIGIPENKLGHIFNQFDQADGSTTRKFGGTGLGLSISKQLAELMEGTINVESRQGEGSTFSVTMNLRENDDLDTAEIPTPDDYSLFIGLKALIVDDIEIARIILTEQIAELNMNVETVDSGKEALARLRLAAQQNKPFNIVITDYHMPGMDGEMLAKNILQDELIKDTVLVFVTSSSRTGDEERLKAIGINGYLTKPVYPSEISKILSVIWMAKQSGQDIPLVTRHTIQEEKIRTHKRTMFADVHILLAEDNPVNQMVATEILQGYGCTVTPAGNGIEVFQLIQQGIFFDLIFMDCQMPEMDGFVATKKVREYENKMESEKTPIIAFTANAMLGDKEKCLAAGMDDYLSKPVTHGAMEKVLCRWLSHKVVDESDNQDLEPVEQHVVQESGSEPRALMVWDRNDALARMGGKEKSLALLINLFICDMPQHIENLKHLIDSNQPDQASDLAHMIKGVAGNLGGQKVQQLAGALEAAGKQGDADRLKLLWPEFFEQYQQVCDCLQQVLDEQMPEPQLQNETIPATEGLSLSTQLQQLAQNLQQGDYIDPESILAFNSFLPADQQENLLQLKVQISQFDTEGAMETLRLIAFEQEISFSIVDGVRPALSEKK</sequence>
<dbReference type="PANTHER" id="PTHR45339:SF1">
    <property type="entry name" value="HYBRID SIGNAL TRANSDUCTION HISTIDINE KINASE J"/>
    <property type="match status" value="1"/>
</dbReference>
<dbReference type="PANTHER" id="PTHR45339">
    <property type="entry name" value="HYBRID SIGNAL TRANSDUCTION HISTIDINE KINASE J"/>
    <property type="match status" value="1"/>
</dbReference>
<feature type="domain" description="Response regulatory" evidence="16">
    <location>
        <begin position="1110"/>
        <end position="1230"/>
    </location>
</feature>
<dbReference type="CDD" id="cd00130">
    <property type="entry name" value="PAS"/>
    <property type="match status" value="2"/>
</dbReference>
<dbReference type="SMART" id="SM00388">
    <property type="entry name" value="HisKA"/>
    <property type="match status" value="1"/>
</dbReference>
<name>A0A3B1BJT5_9ZZZZ</name>
<dbReference type="InterPro" id="IPR011006">
    <property type="entry name" value="CheY-like_superfamily"/>
</dbReference>
<dbReference type="InterPro" id="IPR035965">
    <property type="entry name" value="PAS-like_dom_sf"/>
</dbReference>
<dbReference type="InterPro" id="IPR003661">
    <property type="entry name" value="HisK_dim/P_dom"/>
</dbReference>
<keyword evidence="9" id="KW-0418">Kinase</keyword>
<keyword evidence="4" id="KW-1003">Cell membrane</keyword>
<dbReference type="InterPro" id="IPR036641">
    <property type="entry name" value="HPT_dom_sf"/>
</dbReference>
<dbReference type="SMART" id="SM00304">
    <property type="entry name" value="HAMP"/>
    <property type="match status" value="1"/>
</dbReference>
<dbReference type="GO" id="GO:0005886">
    <property type="term" value="C:plasma membrane"/>
    <property type="evidence" value="ECO:0007669"/>
    <property type="project" value="UniProtKB-SubCell"/>
</dbReference>
<evidence type="ECO:0000259" key="15">
    <source>
        <dbReference type="PROSITE" id="PS50109"/>
    </source>
</evidence>
<feature type="domain" description="Histidine kinase" evidence="15">
    <location>
        <begin position="712"/>
        <end position="933"/>
    </location>
</feature>
<dbReference type="InterPro" id="IPR003594">
    <property type="entry name" value="HATPase_dom"/>
</dbReference>
<dbReference type="PROSITE" id="PS50894">
    <property type="entry name" value="HPT"/>
    <property type="match status" value="1"/>
</dbReference>
<dbReference type="SMART" id="SM00387">
    <property type="entry name" value="HATPase_c"/>
    <property type="match status" value="1"/>
</dbReference>
<evidence type="ECO:0000313" key="21">
    <source>
        <dbReference type="EMBL" id="VAX12054.1"/>
    </source>
</evidence>
<dbReference type="InterPro" id="IPR036890">
    <property type="entry name" value="HATPase_C_sf"/>
</dbReference>
<dbReference type="InterPro" id="IPR013655">
    <property type="entry name" value="PAS_fold_3"/>
</dbReference>